<proteinExistence type="predicted"/>
<comment type="caution">
    <text evidence="1">The sequence shown here is derived from an EMBL/GenBank/DDBJ whole genome shotgun (WGS) entry which is preliminary data.</text>
</comment>
<protein>
    <submittedName>
        <fullName evidence="1">Uncharacterized protein</fullName>
    </submittedName>
</protein>
<accession>A0A136A2E1</accession>
<dbReference type="Proteomes" id="UP000070299">
    <property type="component" value="Unassembled WGS sequence"/>
</dbReference>
<organism evidence="1 2">
    <name type="scientific">Paraglaciecola hydrolytica</name>
    <dbReference type="NCBI Taxonomy" id="1799789"/>
    <lineage>
        <taxon>Bacteria</taxon>
        <taxon>Pseudomonadati</taxon>
        <taxon>Pseudomonadota</taxon>
        <taxon>Gammaproteobacteria</taxon>
        <taxon>Alteromonadales</taxon>
        <taxon>Alteromonadaceae</taxon>
        <taxon>Paraglaciecola</taxon>
    </lineage>
</organism>
<dbReference type="AlphaFoldDB" id="A0A136A2E1"/>
<dbReference type="EMBL" id="LSNE01000005">
    <property type="protein sequence ID" value="KXI29409.1"/>
    <property type="molecule type" value="Genomic_DNA"/>
</dbReference>
<reference evidence="2" key="1">
    <citation type="submission" date="2016-02" db="EMBL/GenBank/DDBJ databases">
        <authorList>
            <person name="Schultz-Johansen M."/>
            <person name="Glaring M.A."/>
            <person name="Bech P.K."/>
            <person name="Stougaard P."/>
        </authorList>
    </citation>
    <scope>NUCLEOTIDE SEQUENCE [LARGE SCALE GENOMIC DNA]</scope>
    <source>
        <strain evidence="2">S66</strain>
    </source>
</reference>
<sequence length="109" mass="12309">MSAVCEPHGWVIVKFMPVDTPTFYKIFGTWRGGYLDGDTWQMSSGSFSPQDAELHEGVITWPQTSGSIYKLRVEDENCTTFYTGCVLDNIVERSKANGIDCKLIRFNDT</sequence>
<gene>
    <name evidence="1" type="ORF">AX660_14860</name>
</gene>
<name>A0A136A2E1_9ALTE</name>
<keyword evidence="2" id="KW-1185">Reference proteome</keyword>
<evidence type="ECO:0000313" key="2">
    <source>
        <dbReference type="Proteomes" id="UP000070299"/>
    </source>
</evidence>
<evidence type="ECO:0000313" key="1">
    <source>
        <dbReference type="EMBL" id="KXI29409.1"/>
    </source>
</evidence>